<feature type="domain" description="PDZ" evidence="9">
    <location>
        <begin position="7"/>
        <end position="89"/>
    </location>
</feature>
<keyword evidence="5 6" id="KW-0440">LIM domain</keyword>
<dbReference type="GO" id="GO:0001725">
    <property type="term" value="C:stress fiber"/>
    <property type="evidence" value="ECO:0007669"/>
    <property type="project" value="TreeGrafter"/>
</dbReference>
<dbReference type="PROSITE" id="PS00478">
    <property type="entry name" value="LIM_DOMAIN_1"/>
    <property type="match status" value="2"/>
</dbReference>
<dbReference type="AlphaFoldDB" id="A0AAV6UTV1"/>
<dbReference type="PROSITE" id="PS50106">
    <property type="entry name" value="PDZ"/>
    <property type="match status" value="1"/>
</dbReference>
<feature type="compositionally biased region" description="Polar residues" evidence="7">
    <location>
        <begin position="489"/>
        <end position="498"/>
    </location>
</feature>
<dbReference type="Pfam" id="PF00412">
    <property type="entry name" value="LIM"/>
    <property type="match status" value="4"/>
</dbReference>
<feature type="compositionally biased region" description="Polar residues" evidence="7">
    <location>
        <begin position="427"/>
        <end position="436"/>
    </location>
</feature>
<comment type="subcellular location">
    <subcellularLocation>
        <location evidence="1">Cytoplasm</location>
    </subcellularLocation>
</comment>
<dbReference type="FunFam" id="2.10.110.10:FF:000060">
    <property type="entry name" value="Uncharacterized protein, isoform Z"/>
    <property type="match status" value="1"/>
</dbReference>
<keyword evidence="4 6" id="KW-0862">Zinc</keyword>
<dbReference type="Gene3D" id="2.10.110.10">
    <property type="entry name" value="Cysteine Rich Protein"/>
    <property type="match status" value="4"/>
</dbReference>
<dbReference type="Gene3D" id="2.30.42.10">
    <property type="match status" value="1"/>
</dbReference>
<dbReference type="GO" id="GO:0031941">
    <property type="term" value="C:filamentous actin"/>
    <property type="evidence" value="ECO:0007669"/>
    <property type="project" value="TreeGrafter"/>
</dbReference>
<evidence type="ECO:0000256" key="1">
    <source>
        <dbReference type="ARBA" id="ARBA00004496"/>
    </source>
</evidence>
<dbReference type="CDD" id="cd09360">
    <property type="entry name" value="LIM_ALP_like"/>
    <property type="match status" value="1"/>
</dbReference>
<dbReference type="GO" id="GO:0046872">
    <property type="term" value="F:metal ion binding"/>
    <property type="evidence" value="ECO:0007669"/>
    <property type="project" value="UniProtKB-KW"/>
</dbReference>
<dbReference type="GO" id="GO:0007507">
    <property type="term" value="P:heart development"/>
    <property type="evidence" value="ECO:0007669"/>
    <property type="project" value="TreeGrafter"/>
</dbReference>
<evidence type="ECO:0000259" key="8">
    <source>
        <dbReference type="PROSITE" id="PS50023"/>
    </source>
</evidence>
<comment type="caution">
    <text evidence="10">The sequence shown here is derived from an EMBL/GenBank/DDBJ whole genome shotgun (WGS) entry which is preliminary data.</text>
</comment>
<dbReference type="GO" id="GO:0030018">
    <property type="term" value="C:Z disc"/>
    <property type="evidence" value="ECO:0007669"/>
    <property type="project" value="TreeGrafter"/>
</dbReference>
<evidence type="ECO:0008006" key="12">
    <source>
        <dbReference type="Google" id="ProtNLM"/>
    </source>
</evidence>
<dbReference type="PANTHER" id="PTHR24214:SF38">
    <property type="entry name" value="PDZ AND LIM DOMAIN PROTEIN ZASP-RELATED"/>
    <property type="match status" value="1"/>
</dbReference>
<proteinExistence type="predicted"/>
<dbReference type="SMART" id="SM00132">
    <property type="entry name" value="LIM"/>
    <property type="match status" value="4"/>
</dbReference>
<organism evidence="10 11">
    <name type="scientific">Oedothorax gibbosus</name>
    <dbReference type="NCBI Taxonomy" id="931172"/>
    <lineage>
        <taxon>Eukaryota</taxon>
        <taxon>Metazoa</taxon>
        <taxon>Ecdysozoa</taxon>
        <taxon>Arthropoda</taxon>
        <taxon>Chelicerata</taxon>
        <taxon>Arachnida</taxon>
        <taxon>Araneae</taxon>
        <taxon>Araneomorphae</taxon>
        <taxon>Entelegynae</taxon>
        <taxon>Araneoidea</taxon>
        <taxon>Linyphiidae</taxon>
        <taxon>Erigoninae</taxon>
        <taxon>Oedothorax</taxon>
    </lineage>
</organism>
<keyword evidence="11" id="KW-1185">Reference proteome</keyword>
<keyword evidence="2" id="KW-0963">Cytoplasm</keyword>
<dbReference type="GO" id="GO:0030036">
    <property type="term" value="P:actin cytoskeleton organization"/>
    <property type="evidence" value="ECO:0007669"/>
    <property type="project" value="TreeGrafter"/>
</dbReference>
<feature type="compositionally biased region" description="Low complexity" evidence="7">
    <location>
        <begin position="549"/>
        <end position="564"/>
    </location>
</feature>
<dbReference type="PROSITE" id="PS50023">
    <property type="entry name" value="LIM_DOMAIN_2"/>
    <property type="match status" value="3"/>
</dbReference>
<dbReference type="InterPro" id="IPR001781">
    <property type="entry name" value="Znf_LIM"/>
</dbReference>
<reference evidence="10 11" key="1">
    <citation type="journal article" date="2022" name="Nat. Ecol. Evol.">
        <title>A masculinizing supergene underlies an exaggerated male reproductive morph in a spider.</title>
        <authorList>
            <person name="Hendrickx F."/>
            <person name="De Corte Z."/>
            <person name="Sonet G."/>
            <person name="Van Belleghem S.M."/>
            <person name="Kostlbacher S."/>
            <person name="Vangestel C."/>
        </authorList>
    </citation>
    <scope>NUCLEOTIDE SEQUENCE [LARGE SCALE GENOMIC DNA]</scope>
    <source>
        <strain evidence="10">W744_W776</strain>
    </source>
</reference>
<evidence type="ECO:0000256" key="5">
    <source>
        <dbReference type="ARBA" id="ARBA00023038"/>
    </source>
</evidence>
<dbReference type="CDD" id="cd09455">
    <property type="entry name" value="LIM1_Enigma_like_1"/>
    <property type="match status" value="1"/>
</dbReference>
<protein>
    <recommendedName>
        <fullName evidence="12">PDZ and LIM domain protein Zasp</fullName>
    </recommendedName>
</protein>
<feature type="domain" description="LIM zinc-binding" evidence="8">
    <location>
        <begin position="260"/>
        <end position="321"/>
    </location>
</feature>
<evidence type="ECO:0000313" key="10">
    <source>
        <dbReference type="EMBL" id="KAG8187776.1"/>
    </source>
</evidence>
<evidence type="ECO:0000256" key="3">
    <source>
        <dbReference type="ARBA" id="ARBA00022723"/>
    </source>
</evidence>
<name>A0AAV6UTV1_9ARAC</name>
<dbReference type="Pfam" id="PF00595">
    <property type="entry name" value="PDZ"/>
    <property type="match status" value="1"/>
</dbReference>
<dbReference type="SUPFAM" id="SSF50156">
    <property type="entry name" value="PDZ domain-like"/>
    <property type="match status" value="1"/>
</dbReference>
<gene>
    <name evidence="10" type="ORF">JTE90_018775</name>
</gene>
<dbReference type="GO" id="GO:0005912">
    <property type="term" value="C:adherens junction"/>
    <property type="evidence" value="ECO:0007669"/>
    <property type="project" value="TreeGrafter"/>
</dbReference>
<dbReference type="SMART" id="SM00228">
    <property type="entry name" value="PDZ"/>
    <property type="match status" value="1"/>
</dbReference>
<dbReference type="Proteomes" id="UP000827092">
    <property type="component" value="Unassembled WGS sequence"/>
</dbReference>
<dbReference type="Pfam" id="PF15936">
    <property type="entry name" value="DUF4749"/>
    <property type="match status" value="1"/>
</dbReference>
<evidence type="ECO:0000259" key="9">
    <source>
        <dbReference type="PROSITE" id="PS50106"/>
    </source>
</evidence>
<sequence>MSGQMLTIKLFRGDNSSWGFRLQGGKDFSSPLSVQRVNPGSLAEQAGLMTGDALLKIQGASTDSLRHKEAQDAIVRAGNNIELSVQRGGVRVWKPTVTPIGDLPSVTTPPASGLFTKTSLAAKQQESAPIGSKHNVAPRPFAPLGGGKALVNNQYNTPAPLYSMNNIADTLTAHTEVLSSGAMGINFMKEPQPVNKDSAVYRMIMEEKEGGGSASLNHVDQQQPYRKDSPMSQAQPVTQHVMAPITKPASEIPQRPGAPNACPECGKSIIGVFVRIKDKSMHPECFRCSTCGTSLKNIGYFNVNDKLYCEGHAKLAAKFAAATPTFEPLIVSQNTEVPPPILKPMSPTPQTPLTAPLSPSAYRSVSPLPFHKSGDLHHVDAPQSPQTMQMPPFKPSAAPLTTPAPPPPPSTYKSPISQAPHAPAPLTNVSTITTTGPGHKFVWPPQKTAPASEPTFVSNTTPTLPSYRPPPGTQHAPAAPAPKSPTPGKLQTQFSSPMSPVPHPGSPTPGKFQVSSPVPQISSPFGGGKVPPATTPKPRNPVVQSNKATTWNSSSSTTTTSFSSDVQSGVAMNLGAGARPAPKRGRGQMKQQVATGARIPICNICGTPIRGPFVVALGKSWCPDHFLCANNRCQTSLVNIGFVEDRGQLYCENCYEIHLAPTCSKCASRIKGDCLNALDKQWHPNCFVCCYCSKPFGNSSFYMEDGMPYCEKDWNELFTTKCVGCGFPIEAGDRWVEALSNNYHSQCFRCTKCLKGLEGQSFYAKSGKPYCKIHSRD</sequence>
<feature type="compositionally biased region" description="Low complexity" evidence="7">
    <location>
        <begin position="513"/>
        <end position="524"/>
    </location>
</feature>
<dbReference type="InterPro" id="IPR006643">
    <property type="entry name" value="Zasp-like_motif"/>
</dbReference>
<evidence type="ECO:0000256" key="6">
    <source>
        <dbReference type="PROSITE-ProRule" id="PRU00125"/>
    </source>
</evidence>
<dbReference type="EMBL" id="JAFNEN010000260">
    <property type="protein sequence ID" value="KAG8187776.1"/>
    <property type="molecule type" value="Genomic_DNA"/>
</dbReference>
<dbReference type="GO" id="GO:0003779">
    <property type="term" value="F:actin binding"/>
    <property type="evidence" value="ECO:0007669"/>
    <property type="project" value="TreeGrafter"/>
</dbReference>
<feature type="domain" description="LIM zinc-binding" evidence="8">
    <location>
        <begin position="721"/>
        <end position="777"/>
    </location>
</feature>
<dbReference type="CDD" id="cd23068">
    <property type="entry name" value="PDZ_ZASP52-like"/>
    <property type="match status" value="1"/>
</dbReference>
<dbReference type="InterPro" id="IPR036034">
    <property type="entry name" value="PDZ_sf"/>
</dbReference>
<evidence type="ECO:0000256" key="2">
    <source>
        <dbReference type="ARBA" id="ARBA00022490"/>
    </source>
</evidence>
<dbReference type="FunFam" id="2.10.110.10:FF:000020">
    <property type="entry name" value="PDZ and LIM domain protein 5"/>
    <property type="match status" value="1"/>
</dbReference>
<feature type="domain" description="LIM zinc-binding" evidence="8">
    <location>
        <begin position="661"/>
        <end position="720"/>
    </location>
</feature>
<dbReference type="InterPro" id="IPR031847">
    <property type="entry name" value="PDLI1-4/Zasp-like_mid"/>
</dbReference>
<accession>A0AAV6UTV1</accession>
<dbReference type="FunFam" id="2.30.42.10:FF:000055">
    <property type="entry name" value="PDZ and LIM domain protein 3"/>
    <property type="match status" value="1"/>
</dbReference>
<evidence type="ECO:0000256" key="7">
    <source>
        <dbReference type="SAM" id="MobiDB-lite"/>
    </source>
</evidence>
<dbReference type="GO" id="GO:0051371">
    <property type="term" value="F:muscle alpha-actinin binding"/>
    <property type="evidence" value="ECO:0007669"/>
    <property type="project" value="TreeGrafter"/>
</dbReference>
<evidence type="ECO:0000256" key="4">
    <source>
        <dbReference type="ARBA" id="ARBA00022833"/>
    </source>
</evidence>
<feature type="compositionally biased region" description="Polar residues" evidence="7">
    <location>
        <begin position="455"/>
        <end position="464"/>
    </location>
</feature>
<dbReference type="SUPFAM" id="SSF57716">
    <property type="entry name" value="Glucocorticoid receptor-like (DNA-binding domain)"/>
    <property type="match status" value="5"/>
</dbReference>
<feature type="region of interest" description="Disordered" evidence="7">
    <location>
        <begin position="364"/>
        <end position="566"/>
    </location>
</feature>
<dbReference type="CDD" id="cd09461">
    <property type="entry name" value="LIM3_Enigma_like_1"/>
    <property type="match status" value="1"/>
</dbReference>
<dbReference type="InterPro" id="IPR001478">
    <property type="entry name" value="PDZ"/>
</dbReference>
<dbReference type="InterPro" id="IPR050604">
    <property type="entry name" value="PDZ-LIM_domain"/>
</dbReference>
<keyword evidence="3 6" id="KW-0479">Metal-binding</keyword>
<dbReference type="PANTHER" id="PTHR24214">
    <property type="entry name" value="PDZ AND LIM DOMAIN PROTEIN ZASP"/>
    <property type="match status" value="1"/>
</dbReference>
<dbReference type="FunFam" id="2.10.110.10:FF:000069">
    <property type="entry name" value="Uncharacterized protein, isoform Z"/>
    <property type="match status" value="1"/>
</dbReference>
<evidence type="ECO:0000313" key="11">
    <source>
        <dbReference type="Proteomes" id="UP000827092"/>
    </source>
</evidence>
<dbReference type="SMART" id="SM00735">
    <property type="entry name" value="ZM"/>
    <property type="match status" value="1"/>
</dbReference>
<dbReference type="GO" id="GO:0061061">
    <property type="term" value="P:muscle structure development"/>
    <property type="evidence" value="ECO:0007669"/>
    <property type="project" value="TreeGrafter"/>
</dbReference>